<dbReference type="STRING" id="225359.A0A2S4PQU9"/>
<keyword evidence="2" id="KW-1185">Reference proteome</keyword>
<organism evidence="1 2">
    <name type="scientific">Erysiphe pulchra</name>
    <dbReference type="NCBI Taxonomy" id="225359"/>
    <lineage>
        <taxon>Eukaryota</taxon>
        <taxon>Fungi</taxon>
        <taxon>Dikarya</taxon>
        <taxon>Ascomycota</taxon>
        <taxon>Pezizomycotina</taxon>
        <taxon>Leotiomycetes</taxon>
        <taxon>Erysiphales</taxon>
        <taxon>Erysiphaceae</taxon>
        <taxon>Erysiphe</taxon>
    </lineage>
</organism>
<evidence type="ECO:0000313" key="2">
    <source>
        <dbReference type="Proteomes" id="UP000237438"/>
    </source>
</evidence>
<dbReference type="EMBL" id="PEDP01001027">
    <property type="protein sequence ID" value="POS84410.1"/>
    <property type="molecule type" value="Genomic_DNA"/>
</dbReference>
<gene>
    <name evidence="1" type="ORF">EPUL_005122</name>
</gene>
<protein>
    <submittedName>
        <fullName evidence="1">Uncharacterized protein</fullName>
    </submittedName>
</protein>
<evidence type="ECO:0000313" key="1">
    <source>
        <dbReference type="EMBL" id="POS84410.1"/>
    </source>
</evidence>
<reference evidence="1 2" key="1">
    <citation type="submission" date="2017-10" db="EMBL/GenBank/DDBJ databases">
        <title>Development of genomic resources for the powdery mildew, Erysiphe pulchra.</title>
        <authorList>
            <person name="Wadl P.A."/>
            <person name="Mack B.M."/>
            <person name="Moore G."/>
            <person name="Beltz S.B."/>
        </authorList>
    </citation>
    <scope>NUCLEOTIDE SEQUENCE [LARGE SCALE GENOMIC DNA]</scope>
    <source>
        <strain evidence="1">Cflorida</strain>
    </source>
</reference>
<dbReference type="Proteomes" id="UP000237438">
    <property type="component" value="Unassembled WGS sequence"/>
</dbReference>
<name>A0A2S4PQU9_9PEZI</name>
<accession>A0A2S4PQU9</accession>
<dbReference type="AlphaFoldDB" id="A0A2S4PQU9"/>
<sequence length="585" mass="65945">MLRETVELDCFHLTSNTCSLEILATSKALFTSPIDLSSLGYPSNLDALTSGHVWVARGINCTLNMQVFVNNQRLPANGAFPFIEKLGHSTLGAEIWSKLSLCTSLHIPEKYPLQAEDADFSLSINRGIGNNSLKSTVLENMNVRPPDNIPHVSFDRLDIQLRFSLEDSQKKKVKLSPVNLSVSDEISMEIPFSHGENPQSQKIQSLNGDLSDISALTTLPFCSCSARLNASLNFQPDDLSSLLVAQHNPLVKKEETILLHRRVNRKSSTKKRKEILQSNSIKYQNNVQSNIELDLLTNEREMPLAQKNPSFTKSGGTEVDDKLLSNLIFNRNASLKRIFQRSNESNLLENDYIEKNACLLAEVTLNLVITGHVGRELRAISVIKQEKRHRKAPLCKIIPSIFTSDFPWLIANNSQYLSTINHVFSSSLIQNCLSPNLRNKLLKIFSVHSIEEFQTMSRQAPKIVDTSLWVMLQNKLYDPSNSRKIWLSNNRSAEAKSVRSCDPFSSAEMFEQSESDWSDIIGDGDQYYDSFDDVLANLNDPDLLNDDQGQNLEIEEQLLLEESPEFLIRNDVFPLDISDEDAMLL</sequence>
<comment type="caution">
    <text evidence="1">The sequence shown here is derived from an EMBL/GenBank/DDBJ whole genome shotgun (WGS) entry which is preliminary data.</text>
</comment>
<dbReference type="OrthoDB" id="4187154at2759"/>
<proteinExistence type="predicted"/>